<gene>
    <name evidence="12" type="ORF">N425_02520</name>
</gene>
<dbReference type="GO" id="GO:0009279">
    <property type="term" value="C:cell outer membrane"/>
    <property type="evidence" value="ECO:0007669"/>
    <property type="project" value="UniProtKB-SubCell"/>
</dbReference>
<keyword evidence="7" id="KW-0408">Iron</keyword>
<name>W2C6D3_9BACT</name>
<evidence type="ECO:0000256" key="11">
    <source>
        <dbReference type="SAM" id="MobiDB-lite"/>
    </source>
</evidence>
<evidence type="ECO:0000256" key="2">
    <source>
        <dbReference type="ARBA" id="ARBA00022448"/>
    </source>
</evidence>
<evidence type="ECO:0000256" key="9">
    <source>
        <dbReference type="ARBA" id="ARBA00023136"/>
    </source>
</evidence>
<evidence type="ECO:0000256" key="3">
    <source>
        <dbReference type="ARBA" id="ARBA00022452"/>
    </source>
</evidence>
<dbReference type="InterPro" id="IPR036942">
    <property type="entry name" value="Beta-barrel_TonB_sf"/>
</dbReference>
<proteinExistence type="predicted"/>
<dbReference type="PANTHER" id="PTHR32552:SF89">
    <property type="entry name" value="CATECHOLATE SIDEROPHORE RECEPTOR FIU"/>
    <property type="match status" value="1"/>
</dbReference>
<keyword evidence="8" id="KW-0406">Ion transport</keyword>
<evidence type="ECO:0000256" key="1">
    <source>
        <dbReference type="ARBA" id="ARBA00004571"/>
    </source>
</evidence>
<evidence type="ECO:0000313" key="13">
    <source>
        <dbReference type="Proteomes" id="UP000018837"/>
    </source>
</evidence>
<dbReference type="Gene3D" id="2.40.170.20">
    <property type="entry name" value="TonB-dependent receptor, beta-barrel domain"/>
    <property type="match status" value="1"/>
</dbReference>
<dbReference type="EMBL" id="AYUF01000299">
    <property type="protein sequence ID" value="ETK02784.1"/>
    <property type="molecule type" value="Genomic_DNA"/>
</dbReference>
<evidence type="ECO:0000256" key="5">
    <source>
        <dbReference type="ARBA" id="ARBA00022692"/>
    </source>
</evidence>
<evidence type="ECO:0000256" key="4">
    <source>
        <dbReference type="ARBA" id="ARBA00022496"/>
    </source>
</evidence>
<dbReference type="SUPFAM" id="SSF56935">
    <property type="entry name" value="Porins"/>
    <property type="match status" value="1"/>
</dbReference>
<keyword evidence="4" id="KW-0410">Iron transport</keyword>
<evidence type="ECO:0000256" key="7">
    <source>
        <dbReference type="ARBA" id="ARBA00023004"/>
    </source>
</evidence>
<keyword evidence="10" id="KW-0998">Cell outer membrane</keyword>
<dbReference type="AlphaFoldDB" id="W2C6D3"/>
<comment type="caution">
    <text evidence="12">The sequence shown here is derived from an EMBL/GenBank/DDBJ whole genome shotgun (WGS) entry which is preliminary data.</text>
</comment>
<dbReference type="PATRIC" id="fig|1411148.3.peg.274"/>
<protein>
    <recommendedName>
        <fullName evidence="14">2,6-beta-D-fructofuranosidase</fullName>
    </recommendedName>
</protein>
<evidence type="ECO:0000313" key="12">
    <source>
        <dbReference type="EMBL" id="ETK02784.1"/>
    </source>
</evidence>
<keyword evidence="9" id="KW-0472">Membrane</keyword>
<feature type="region of interest" description="Disordered" evidence="11">
    <location>
        <begin position="1"/>
        <end position="20"/>
    </location>
</feature>
<keyword evidence="6" id="KW-0732">Signal</keyword>
<dbReference type="GO" id="GO:0015344">
    <property type="term" value="F:siderophore uptake transmembrane transporter activity"/>
    <property type="evidence" value="ECO:0007669"/>
    <property type="project" value="TreeGrafter"/>
</dbReference>
<reference evidence="12 13" key="1">
    <citation type="submission" date="2013-11" db="EMBL/GenBank/DDBJ databases">
        <title>Single cell genomics of uncultured Tannerella BU063 (oral taxon 286).</title>
        <authorList>
            <person name="Beall C.J."/>
            <person name="Campbell A.G."/>
            <person name="Griffen A.L."/>
            <person name="Podar M."/>
            <person name="Leys E.J."/>
        </authorList>
    </citation>
    <scope>NUCLEOTIDE SEQUENCE [LARGE SCALE GENOMIC DNA]</scope>
    <source>
        <strain evidence="12">Cell 2</strain>
    </source>
</reference>
<keyword evidence="5" id="KW-0812">Transmembrane</keyword>
<keyword evidence="2" id="KW-0813">Transport</keyword>
<accession>W2C6D3</accession>
<evidence type="ECO:0000256" key="6">
    <source>
        <dbReference type="ARBA" id="ARBA00022729"/>
    </source>
</evidence>
<dbReference type="PANTHER" id="PTHR32552">
    <property type="entry name" value="FERRICHROME IRON RECEPTOR-RELATED"/>
    <property type="match status" value="1"/>
</dbReference>
<keyword evidence="3" id="KW-1134">Transmembrane beta strand</keyword>
<evidence type="ECO:0000256" key="10">
    <source>
        <dbReference type="ARBA" id="ARBA00023237"/>
    </source>
</evidence>
<organism evidence="12 13">
    <name type="scientific">Tannerella sp. oral taxon BU063 isolate Cell 2</name>
    <dbReference type="NCBI Taxonomy" id="1411148"/>
    <lineage>
        <taxon>Bacteria</taxon>
        <taxon>Pseudomonadati</taxon>
        <taxon>Bacteroidota</taxon>
        <taxon>Bacteroidia</taxon>
        <taxon>Bacteroidales</taxon>
        <taxon>Tannerellaceae</taxon>
        <taxon>Tannerella</taxon>
    </lineage>
</organism>
<comment type="subcellular location">
    <subcellularLocation>
        <location evidence="1">Cell outer membrane</location>
        <topology evidence="1">Multi-pass membrane protein</topology>
    </subcellularLocation>
</comment>
<sequence length="743" mass="84018">MPFAAHAQHDEVSKDTAAVPNTKEVKNRNVLLNASYDNRPRQISIGLPSGVSATIFEDGLPVTYDEWPGVPYFYWTAMGIHDHIGLSSLSESAITNGTVNYTVLSTTRRGSEKFEGRAAYNTNIYGLQRFDIALSGPIGKGWSYTAGMYVNHDPGTIKIEDADIAEKMEIFKAGLTKTWKDGKGVFSLLYKHVNTRLFFDNIGPYYYVGDGTSKEYPGFKLGRDNLLPNNGRYRYYDVVDGEFKDVLRLHNNANNSNDLLARLDYEFDNKLKLYVSSKIRRGNLDQARPDQNGLGTAKAGDGFTYAYDAKGHKAGEEYTGKYLQRYLSRDKGFESTWMTTAELSRASARHSWRAGMNFWWGRSFVNSSAGTMVHTLEASPVWLKQKGELITGCNWTGEYMDMHEEKAALYFSDDWQATDRLWLSGGLRMEYYGIGGLTTLAYMTYPKLDGMKPDHPENVRKENWSIKDGKLVDFSKGWINPAAAINGRYTLLDGFGLTGEYVFAMRRPYAYDFAGEEIPNLDPVSIHLGRAGIFWNNSWIQLASQFSFVRQTNYKWRTQFNHPTNETDFTTVFVNYDVQTLGWTTDMVLQPAKGFTFHALFTLQDPRYKNYEIDPVFKDGTKSHASFSNKKTTGVSDVIIELNPSYTYDKFNIWLSARYSSAYYVNKMNTLKFNGLWTTFAGVSYALNKNVDFSVNFVNLLNVSGASGGVSTSDLKPKNVENYLAVGSYIRPFTVSFGAKVRF</sequence>
<dbReference type="InterPro" id="IPR039426">
    <property type="entry name" value="TonB-dep_rcpt-like"/>
</dbReference>
<evidence type="ECO:0008006" key="14">
    <source>
        <dbReference type="Google" id="ProtNLM"/>
    </source>
</evidence>
<dbReference type="Proteomes" id="UP000018837">
    <property type="component" value="Unassembled WGS sequence"/>
</dbReference>
<evidence type="ECO:0000256" key="8">
    <source>
        <dbReference type="ARBA" id="ARBA00023065"/>
    </source>
</evidence>